<protein>
    <submittedName>
        <fullName evidence="1">Uncharacterized protein</fullName>
    </submittedName>
</protein>
<evidence type="ECO:0000313" key="2">
    <source>
        <dbReference type="Proteomes" id="UP001049176"/>
    </source>
</evidence>
<dbReference type="AlphaFoldDB" id="A0A9P8AGK8"/>
<dbReference type="OrthoDB" id="2985570at2759"/>
<reference evidence="1" key="1">
    <citation type="journal article" date="2021" name="Genome Biol. Evol.">
        <title>The assembled and annotated genome of the fairy-ring fungus Marasmius oreades.</title>
        <authorList>
            <person name="Hiltunen M."/>
            <person name="Ament-Velasquez S.L."/>
            <person name="Johannesson H."/>
        </authorList>
    </citation>
    <scope>NUCLEOTIDE SEQUENCE</scope>
    <source>
        <strain evidence="1">03SP1</strain>
    </source>
</reference>
<comment type="caution">
    <text evidence="1">The sequence shown here is derived from an EMBL/GenBank/DDBJ whole genome shotgun (WGS) entry which is preliminary data.</text>
</comment>
<name>A0A9P8AGK8_9AGAR</name>
<keyword evidence="2" id="KW-1185">Reference proteome</keyword>
<gene>
    <name evidence="1" type="ORF">E1B28_002048</name>
</gene>
<dbReference type="GeneID" id="66071124"/>
<sequence>MNFFPQASRSTFYFTNSPLTAVGGNVINNYYPTPNDLGVQEPEDDFTTVRGGDINLLQLVWSGRVEITPPGFDTSKLKPSNPFRVRLEQKKQARVKIMKRVYNAEITGYGERRFTVAMFHPDSGQSGNSEAQDAKWMAWQREFDYWASRRDAYVLQLFGSCRSNFPALIYHNGLVRGSDVFGRYENKPIIFCYLQYQWALSFNNVYTFSREMCRVSRDTKLWWFNPKTDTFQCDPTIIIYSESSQPTAKQKGISNDVYALKVDSASETTVSFDNRPILLDSTGGDRFIATLKIISYLQDVLPNYLWSISDMCWARGTGASGLKSYAPRGLLTFGSVVVKDEDKVHAFFPFVPTPSWIFHDKSSIWPDSVEVERGNSGVTFTFQLDTKGELDLRFSFELPPEHRDGLRTAFLRQSSRFRNANDGLARDPSEFVLVDYIRLRLQTTLSSEGKFQSQPTGRLQLFIPAWKIETVNGLPCVKWPPSESIFAWSFTSDDHQDHVLVPSPEMKIRTYIGTFWFRHHYAAVEEYLELQKRGLEGTRCEEERGYEVLTHGDPHTADG</sequence>
<organism evidence="1 2">
    <name type="scientific">Marasmius oreades</name>
    <name type="common">fairy-ring Marasmius</name>
    <dbReference type="NCBI Taxonomy" id="181124"/>
    <lineage>
        <taxon>Eukaryota</taxon>
        <taxon>Fungi</taxon>
        <taxon>Dikarya</taxon>
        <taxon>Basidiomycota</taxon>
        <taxon>Agaricomycotina</taxon>
        <taxon>Agaricomycetes</taxon>
        <taxon>Agaricomycetidae</taxon>
        <taxon>Agaricales</taxon>
        <taxon>Marasmiineae</taxon>
        <taxon>Marasmiaceae</taxon>
        <taxon>Marasmius</taxon>
    </lineage>
</organism>
<dbReference type="Proteomes" id="UP001049176">
    <property type="component" value="Chromosome 1"/>
</dbReference>
<evidence type="ECO:0000313" key="1">
    <source>
        <dbReference type="EMBL" id="KAG7100275.1"/>
    </source>
</evidence>
<accession>A0A9P8AGK8</accession>
<dbReference type="RefSeq" id="XP_043016745.1">
    <property type="nucleotide sequence ID" value="XM_043148031.1"/>
</dbReference>
<proteinExistence type="predicted"/>
<dbReference type="EMBL" id="CM032181">
    <property type="protein sequence ID" value="KAG7100275.1"/>
    <property type="molecule type" value="Genomic_DNA"/>
</dbReference>
<dbReference type="KEGG" id="more:E1B28_002048"/>